<comment type="caution">
    <text evidence="3">The sequence shown here is derived from an EMBL/GenBank/DDBJ whole genome shotgun (WGS) entry which is preliminary data.</text>
</comment>
<proteinExistence type="predicted"/>
<dbReference type="PANTHER" id="PTHR12526:SF630">
    <property type="entry name" value="GLYCOSYLTRANSFERASE"/>
    <property type="match status" value="1"/>
</dbReference>
<dbReference type="EMBL" id="PIQE01000001">
    <property type="protein sequence ID" value="RUO74523.1"/>
    <property type="molecule type" value="Genomic_DNA"/>
</dbReference>
<evidence type="ECO:0000259" key="1">
    <source>
        <dbReference type="Pfam" id="PF00534"/>
    </source>
</evidence>
<dbReference type="Pfam" id="PF00534">
    <property type="entry name" value="Glycos_transf_1"/>
    <property type="match status" value="1"/>
</dbReference>
<feature type="domain" description="Glycosyltransferase subfamily 4-like N-terminal" evidence="2">
    <location>
        <begin position="19"/>
        <end position="183"/>
    </location>
</feature>
<accession>A0A432Z9C6</accession>
<evidence type="ECO:0000313" key="4">
    <source>
        <dbReference type="Proteomes" id="UP000287022"/>
    </source>
</evidence>
<dbReference type="STRING" id="1122124.GCA_000423165_00584"/>
<dbReference type="SUPFAM" id="SSF53756">
    <property type="entry name" value="UDP-Glycosyltransferase/glycogen phosphorylase"/>
    <property type="match status" value="1"/>
</dbReference>
<dbReference type="GO" id="GO:0016757">
    <property type="term" value="F:glycosyltransferase activity"/>
    <property type="evidence" value="ECO:0007669"/>
    <property type="project" value="InterPro"/>
</dbReference>
<feature type="domain" description="Glycosyl transferase family 1" evidence="1">
    <location>
        <begin position="197"/>
        <end position="340"/>
    </location>
</feature>
<dbReference type="Proteomes" id="UP000287022">
    <property type="component" value="Unassembled WGS sequence"/>
</dbReference>
<reference evidence="4" key="1">
    <citation type="journal article" date="2018" name="Front. Microbiol.">
        <title>Genome-Based Analysis Reveals the Taxonomy and Diversity of the Family Idiomarinaceae.</title>
        <authorList>
            <person name="Liu Y."/>
            <person name="Lai Q."/>
            <person name="Shao Z."/>
        </authorList>
    </citation>
    <scope>NUCLEOTIDE SEQUENCE [LARGE SCALE GENOMIC DNA]</scope>
    <source>
        <strain evidence="4">c121</strain>
    </source>
</reference>
<gene>
    <name evidence="3" type="ORF">CWI80_04065</name>
</gene>
<dbReference type="GO" id="GO:1901135">
    <property type="term" value="P:carbohydrate derivative metabolic process"/>
    <property type="evidence" value="ECO:0007669"/>
    <property type="project" value="UniProtKB-ARBA"/>
</dbReference>
<protein>
    <submittedName>
        <fullName evidence="3">Glycosyltransferase</fullName>
    </submittedName>
</protein>
<dbReference type="RefSeq" id="WP_034727932.1">
    <property type="nucleotide sequence ID" value="NZ_PIQE01000001.1"/>
</dbReference>
<name>A0A432Z9C6_9GAMM</name>
<dbReference type="Pfam" id="PF13439">
    <property type="entry name" value="Glyco_transf_4"/>
    <property type="match status" value="1"/>
</dbReference>
<dbReference type="Gene3D" id="3.40.50.2000">
    <property type="entry name" value="Glycogen Phosphorylase B"/>
    <property type="match status" value="2"/>
</dbReference>
<dbReference type="InterPro" id="IPR001296">
    <property type="entry name" value="Glyco_trans_1"/>
</dbReference>
<keyword evidence="4" id="KW-1185">Reference proteome</keyword>
<evidence type="ECO:0000313" key="3">
    <source>
        <dbReference type="EMBL" id="RUO74523.1"/>
    </source>
</evidence>
<evidence type="ECO:0000259" key="2">
    <source>
        <dbReference type="Pfam" id="PF13439"/>
    </source>
</evidence>
<sequence>MKSSGLKSVLFVSPTSILGGAERVMQNLATQLVEQGVNVIFYSMSRGGQPGWEHLKRRSNFTLIEKGYQSEKMSLIPSILNIWKLSRQYKFCVVASSHTHTNAVLSLLRKLKLIRVDYLVGRESTFIFDRFYGVKRKIFKLLYKYLYGSHDLLICQTHGMKESLLNNLGFSPAIKISVIPNPVGPRVEALAKKLKPRNVEIKENLNICVCGRFIPLKNFEGLLRAYRDIAQNIGRLKLHFVGDGPLLGELKALSRELGISDSVVFHGKIEDPTIVFMQCRIGVIPSKREGFPNVLLEMIASGVNRILSTPCTDAVRRIPGLTVSEDASVESLRESLQQVILSDADYSEVYRSYLLNHHTSRFFLETVQKQLLTKEKCDDAH</sequence>
<dbReference type="InterPro" id="IPR028098">
    <property type="entry name" value="Glyco_trans_4-like_N"/>
</dbReference>
<organism evidence="3 4">
    <name type="scientific">Pseudidiomarina sediminum</name>
    <dbReference type="NCBI Taxonomy" id="431675"/>
    <lineage>
        <taxon>Bacteria</taxon>
        <taxon>Pseudomonadati</taxon>
        <taxon>Pseudomonadota</taxon>
        <taxon>Gammaproteobacteria</taxon>
        <taxon>Alteromonadales</taxon>
        <taxon>Idiomarinaceae</taxon>
        <taxon>Pseudidiomarina</taxon>
    </lineage>
</organism>
<keyword evidence="3" id="KW-0808">Transferase</keyword>
<dbReference type="CDD" id="cd03811">
    <property type="entry name" value="GT4_GT28_WabH-like"/>
    <property type="match status" value="1"/>
</dbReference>
<dbReference type="PANTHER" id="PTHR12526">
    <property type="entry name" value="GLYCOSYLTRANSFERASE"/>
    <property type="match status" value="1"/>
</dbReference>
<dbReference type="AlphaFoldDB" id="A0A432Z9C6"/>